<dbReference type="InterPro" id="IPR009875">
    <property type="entry name" value="PilZ_domain"/>
</dbReference>
<gene>
    <name evidence="2" type="ORF">SBA1_990018</name>
</gene>
<name>A0A2U3LEH9_9BACT</name>
<evidence type="ECO:0000259" key="1">
    <source>
        <dbReference type="Pfam" id="PF07238"/>
    </source>
</evidence>
<dbReference type="SUPFAM" id="SSF141371">
    <property type="entry name" value="PilZ domain-like"/>
    <property type="match status" value="1"/>
</dbReference>
<dbReference type="EMBL" id="OMOD01000198">
    <property type="protein sequence ID" value="SPF50315.1"/>
    <property type="molecule type" value="Genomic_DNA"/>
</dbReference>
<evidence type="ECO:0000313" key="3">
    <source>
        <dbReference type="Proteomes" id="UP000238701"/>
    </source>
</evidence>
<evidence type="ECO:0000313" key="2">
    <source>
        <dbReference type="EMBL" id="SPF50315.1"/>
    </source>
</evidence>
<dbReference type="Proteomes" id="UP000238701">
    <property type="component" value="Unassembled WGS sequence"/>
</dbReference>
<accession>A0A2U3LEH9</accession>
<organism evidence="2 3">
    <name type="scientific">Candidatus Sulfotelmatobacter kueseliae</name>
    <dbReference type="NCBI Taxonomy" id="2042962"/>
    <lineage>
        <taxon>Bacteria</taxon>
        <taxon>Pseudomonadati</taxon>
        <taxon>Acidobacteriota</taxon>
        <taxon>Terriglobia</taxon>
        <taxon>Terriglobales</taxon>
        <taxon>Candidatus Korobacteraceae</taxon>
        <taxon>Candidatus Sulfotelmatobacter</taxon>
    </lineage>
</organism>
<dbReference type="AlphaFoldDB" id="A0A2U3LEH9"/>
<proteinExistence type="predicted"/>
<dbReference type="Gene3D" id="2.40.10.220">
    <property type="entry name" value="predicted glycosyltransferase like domains"/>
    <property type="match status" value="1"/>
</dbReference>
<sequence>MEKFALQKFHGVIVDDQDGPCAALLLKDLQASVSGKKSVIIALAKADVSLHVVFGAGIHLVIYKPLTHDKLRNGLRAIRPLMGKQQHRGSLRVKVDIAANLIVNDTESIPVKILDLSSGGAALSLSRTWPAVKSLNLSFALPGSGTMVTTDAELVWTNVWGNLGIAFVNADPAFTQSVSRWMKALPAAK</sequence>
<reference evidence="3" key="1">
    <citation type="submission" date="2018-02" db="EMBL/GenBank/DDBJ databases">
        <authorList>
            <person name="Hausmann B."/>
        </authorList>
    </citation>
    <scope>NUCLEOTIDE SEQUENCE [LARGE SCALE GENOMIC DNA]</scope>
    <source>
        <strain evidence="3">Peat soil MAG SbA1</strain>
    </source>
</reference>
<protein>
    <recommendedName>
        <fullName evidence="1">PilZ domain-containing protein</fullName>
    </recommendedName>
</protein>
<dbReference type="GO" id="GO:0035438">
    <property type="term" value="F:cyclic-di-GMP binding"/>
    <property type="evidence" value="ECO:0007669"/>
    <property type="project" value="InterPro"/>
</dbReference>
<feature type="domain" description="PilZ" evidence="1">
    <location>
        <begin position="86"/>
        <end position="178"/>
    </location>
</feature>
<dbReference type="Pfam" id="PF07238">
    <property type="entry name" value="PilZ"/>
    <property type="match status" value="1"/>
</dbReference>